<feature type="transmembrane region" description="Helical" evidence="6">
    <location>
        <begin position="68"/>
        <end position="88"/>
    </location>
</feature>
<comment type="subcellular location">
    <subcellularLocation>
        <location evidence="1">Cell membrane</location>
        <topology evidence="1">Multi-pass membrane protein</topology>
    </subcellularLocation>
</comment>
<feature type="transmembrane region" description="Helical" evidence="6">
    <location>
        <begin position="271"/>
        <end position="290"/>
    </location>
</feature>
<evidence type="ECO:0000256" key="1">
    <source>
        <dbReference type="ARBA" id="ARBA00004651"/>
    </source>
</evidence>
<evidence type="ECO:0000256" key="5">
    <source>
        <dbReference type="ARBA" id="ARBA00023136"/>
    </source>
</evidence>
<dbReference type="EMBL" id="BMML01000016">
    <property type="protein sequence ID" value="GGN27771.1"/>
    <property type="molecule type" value="Genomic_DNA"/>
</dbReference>
<reference evidence="7" key="2">
    <citation type="submission" date="2020-09" db="EMBL/GenBank/DDBJ databases">
        <authorList>
            <person name="Sun Q."/>
            <person name="Zhou Y."/>
        </authorList>
    </citation>
    <scope>NUCLEOTIDE SEQUENCE</scope>
    <source>
        <strain evidence="7">CGMCC 4.7110</strain>
    </source>
</reference>
<dbReference type="PANTHER" id="PTHR23513">
    <property type="entry name" value="INTEGRAL MEMBRANE EFFLUX PROTEIN-RELATED"/>
    <property type="match status" value="1"/>
</dbReference>
<reference evidence="7" key="1">
    <citation type="journal article" date="2014" name="Int. J. Syst. Evol. Microbiol.">
        <title>Complete genome sequence of Corynebacterium casei LMG S-19264T (=DSM 44701T), isolated from a smear-ripened cheese.</title>
        <authorList>
            <consortium name="US DOE Joint Genome Institute (JGI-PGF)"/>
            <person name="Walter F."/>
            <person name="Albersmeier A."/>
            <person name="Kalinowski J."/>
            <person name="Ruckert C."/>
        </authorList>
    </citation>
    <scope>NUCLEOTIDE SEQUENCE</scope>
    <source>
        <strain evidence="7">CGMCC 4.7110</strain>
    </source>
</reference>
<gene>
    <name evidence="7" type="ORF">GCM10011578_063280</name>
</gene>
<dbReference type="RefSeq" id="WP_189266267.1">
    <property type="nucleotide sequence ID" value="NZ_BMML01000016.1"/>
</dbReference>
<dbReference type="Proteomes" id="UP000653411">
    <property type="component" value="Unassembled WGS sequence"/>
</dbReference>
<feature type="transmembrane region" description="Helical" evidence="6">
    <location>
        <begin position="240"/>
        <end position="259"/>
    </location>
</feature>
<dbReference type="InterPro" id="IPR011701">
    <property type="entry name" value="MFS"/>
</dbReference>
<sequence length="392" mass="39916">MPVAAQVLIAGTLFSRLGDTLASLGLVLHAADRDIRFGVTEVMLAELIPTVLAAPLIGSVVDRFSARAVCLWALLAQALALGAATAVGGFHARVALVALSALAGVASVAAGFKMLPAVSGEKHTGRANSLLTAGLSVAGLIGPPLAGFLNSRWGTPVLLAVDAASFLVLAGCTMLAVPNTVDVAIGRRPATRLADGYRALRDAPVVGTLMPALAAAMVATSIENVAGVYYLRDVVNGDDTVFGLFLATWALGSVPGALLAGRARWADRHTLLIVGGVTGIAVGLLLTGLIPVAAVIFPLFLIAGFGNGACNVGLRNAVHARVPAEVHGSAWACFQALSRSCIGVGYLLGTPNSVVSSQGQVIISGVIPLVAMVWAALVFVRRRESTVSEPSS</sequence>
<name>A0A918CUF3_9ACTN</name>
<evidence type="ECO:0008006" key="9">
    <source>
        <dbReference type="Google" id="ProtNLM"/>
    </source>
</evidence>
<keyword evidence="3 6" id="KW-0812">Transmembrane</keyword>
<dbReference type="GO" id="GO:0005886">
    <property type="term" value="C:plasma membrane"/>
    <property type="evidence" value="ECO:0007669"/>
    <property type="project" value="UniProtKB-SubCell"/>
</dbReference>
<dbReference type="AlphaFoldDB" id="A0A918CUF3"/>
<feature type="transmembrane region" description="Helical" evidence="6">
    <location>
        <begin position="361"/>
        <end position="380"/>
    </location>
</feature>
<dbReference type="Pfam" id="PF07690">
    <property type="entry name" value="MFS_1"/>
    <property type="match status" value="1"/>
</dbReference>
<feature type="transmembrane region" description="Helical" evidence="6">
    <location>
        <begin position="157"/>
        <end position="178"/>
    </location>
</feature>
<keyword evidence="2" id="KW-1003">Cell membrane</keyword>
<dbReference type="GO" id="GO:0022857">
    <property type="term" value="F:transmembrane transporter activity"/>
    <property type="evidence" value="ECO:0007669"/>
    <property type="project" value="InterPro"/>
</dbReference>
<comment type="caution">
    <text evidence="7">The sequence shown here is derived from an EMBL/GenBank/DDBJ whole genome shotgun (WGS) entry which is preliminary data.</text>
</comment>
<dbReference type="Gene3D" id="1.20.1250.20">
    <property type="entry name" value="MFS general substrate transporter like domains"/>
    <property type="match status" value="1"/>
</dbReference>
<keyword evidence="4 6" id="KW-1133">Transmembrane helix</keyword>
<evidence type="ECO:0000256" key="6">
    <source>
        <dbReference type="SAM" id="Phobius"/>
    </source>
</evidence>
<keyword evidence="5 6" id="KW-0472">Membrane</keyword>
<proteinExistence type="predicted"/>
<evidence type="ECO:0000256" key="3">
    <source>
        <dbReference type="ARBA" id="ARBA00022692"/>
    </source>
</evidence>
<feature type="transmembrane region" description="Helical" evidence="6">
    <location>
        <begin position="42"/>
        <end position="61"/>
    </location>
</feature>
<evidence type="ECO:0000313" key="7">
    <source>
        <dbReference type="EMBL" id="GGN27771.1"/>
    </source>
</evidence>
<dbReference type="InterPro" id="IPR036259">
    <property type="entry name" value="MFS_trans_sf"/>
</dbReference>
<accession>A0A918CUF3</accession>
<dbReference type="SUPFAM" id="SSF103473">
    <property type="entry name" value="MFS general substrate transporter"/>
    <property type="match status" value="1"/>
</dbReference>
<organism evidence="7 8">
    <name type="scientific">Streptomyces fuscichromogenes</name>
    <dbReference type="NCBI Taxonomy" id="1324013"/>
    <lineage>
        <taxon>Bacteria</taxon>
        <taxon>Bacillati</taxon>
        <taxon>Actinomycetota</taxon>
        <taxon>Actinomycetes</taxon>
        <taxon>Kitasatosporales</taxon>
        <taxon>Streptomycetaceae</taxon>
        <taxon>Streptomyces</taxon>
    </lineage>
</organism>
<keyword evidence="8" id="KW-1185">Reference proteome</keyword>
<evidence type="ECO:0000256" key="2">
    <source>
        <dbReference type="ARBA" id="ARBA00022475"/>
    </source>
</evidence>
<evidence type="ECO:0000313" key="8">
    <source>
        <dbReference type="Proteomes" id="UP000653411"/>
    </source>
</evidence>
<feature type="transmembrane region" description="Helical" evidence="6">
    <location>
        <begin position="127"/>
        <end position="145"/>
    </location>
</feature>
<feature type="transmembrane region" description="Helical" evidence="6">
    <location>
        <begin position="199"/>
        <end position="220"/>
    </location>
</feature>
<feature type="transmembrane region" description="Helical" evidence="6">
    <location>
        <begin position="94"/>
        <end position="115"/>
    </location>
</feature>
<protein>
    <recommendedName>
        <fullName evidence="9">MFS transporter</fullName>
    </recommendedName>
</protein>
<evidence type="ECO:0000256" key="4">
    <source>
        <dbReference type="ARBA" id="ARBA00022989"/>
    </source>
</evidence>
<dbReference type="PANTHER" id="PTHR23513:SF11">
    <property type="entry name" value="STAPHYLOFERRIN A TRANSPORTER"/>
    <property type="match status" value="1"/>
</dbReference>
<dbReference type="CDD" id="cd06173">
    <property type="entry name" value="MFS_MefA_like"/>
    <property type="match status" value="1"/>
</dbReference>